<accession>A0AAU0F583</accession>
<dbReference type="KEGG" id="bpor:BPO_1959"/>
<name>A0AAU0F583_9FLAO</name>
<dbReference type="AlphaFoldDB" id="A0AAU0F583"/>
<dbReference type="Gene3D" id="2.60.40.2180">
    <property type="match status" value="1"/>
</dbReference>
<evidence type="ECO:0000256" key="2">
    <source>
        <dbReference type="SAM" id="SignalP"/>
    </source>
</evidence>
<reference evidence="5" key="1">
    <citation type="submission" date="2023-10" db="EMBL/GenBank/DDBJ databases">
        <title>Characterization and whole genome sequencing of a novel strain of Bergeyella porcorum QD2021 isolated from pig.</title>
        <authorList>
            <person name="Liu G."/>
            <person name="Chen C."/>
            <person name="Han X."/>
        </authorList>
    </citation>
    <scope>NUCLEOTIDE SEQUENCE</scope>
    <source>
        <strain evidence="5">QD2021</strain>
    </source>
</reference>
<evidence type="ECO:0000256" key="1">
    <source>
        <dbReference type="ARBA" id="ARBA00022729"/>
    </source>
</evidence>
<dbReference type="InterPro" id="IPR050955">
    <property type="entry name" value="Plant_Biomass_Hydrol_Est"/>
</dbReference>
<dbReference type="PANTHER" id="PTHR43037:SF1">
    <property type="entry name" value="BLL1128 PROTEIN"/>
    <property type="match status" value="1"/>
</dbReference>
<sequence>MNTVTNRKRSVLTLIITLITSVLTFANTPNAKKATAITQVYGDGVRMIAVALEYPKEVSGSDFTTTDFTVEGRTITGIFASHSVSLTDKADKGKFLIVQLSPDDTDISLAYKMKMSNATTSTTPKKGGKKWVAGDKLSENLAYKDAHATIKQKSGTAITTTAVKNLVVDDFQQLTFKDPQTNKTLRYNLFVPKNQGKDPLPLVLFMHDAGVTSEYHRATLFQGLGAVVWASPEEQAKRPCIVLAPQFDEIIVDDNAQTSPMMETTIHLIENLSKQYNIDQNRIYTTGQSGGCMMSIAMNIKYPDLFAAAYLVAGQWNPDLVAPIAKKKLWIMVSVDDLGAFPGENAITKRLEKEGAKISRAWWNATWNTNEYRFAYDKIVAENNPIKYTVFEKGTVFLPGADTAGASGHRNTWRVAYSIEPIREWLFEQRK</sequence>
<dbReference type="RefSeq" id="WP_327983971.1">
    <property type="nucleotide sequence ID" value="NZ_CP136426.1"/>
</dbReference>
<dbReference type="SUPFAM" id="SSF53474">
    <property type="entry name" value="alpha/beta-Hydrolases"/>
    <property type="match status" value="1"/>
</dbReference>
<keyword evidence="6" id="KW-1185">Reference proteome</keyword>
<dbReference type="EMBL" id="CP136426">
    <property type="protein sequence ID" value="WOC52606.1"/>
    <property type="molecule type" value="Genomic_DNA"/>
</dbReference>
<evidence type="ECO:0000313" key="5">
    <source>
        <dbReference type="EMBL" id="WOC52606.1"/>
    </source>
</evidence>
<dbReference type="GO" id="GO:0006508">
    <property type="term" value="P:proteolysis"/>
    <property type="evidence" value="ECO:0007669"/>
    <property type="project" value="InterPro"/>
</dbReference>
<feature type="domain" description="Esterase Ig-like N-terminal" evidence="4">
    <location>
        <begin position="33"/>
        <end position="153"/>
    </location>
</feature>
<keyword evidence="1 2" id="KW-0732">Signal</keyword>
<evidence type="ECO:0000313" key="6">
    <source>
        <dbReference type="Proteomes" id="UP001432059"/>
    </source>
</evidence>
<feature type="signal peptide" evidence="2">
    <location>
        <begin position="1"/>
        <end position="26"/>
    </location>
</feature>
<dbReference type="Pfam" id="PF18435">
    <property type="entry name" value="EstA_Ig_like"/>
    <property type="match status" value="1"/>
</dbReference>
<dbReference type="GO" id="GO:0008236">
    <property type="term" value="F:serine-type peptidase activity"/>
    <property type="evidence" value="ECO:0007669"/>
    <property type="project" value="InterPro"/>
</dbReference>
<proteinExistence type="predicted"/>
<dbReference type="Gene3D" id="3.40.50.1820">
    <property type="entry name" value="alpha/beta hydrolase"/>
    <property type="match status" value="1"/>
</dbReference>
<dbReference type="Proteomes" id="UP001432059">
    <property type="component" value="Chromosome"/>
</dbReference>
<protein>
    <submittedName>
        <fullName evidence="5">Poly(3-hydroxybutyrate) depolymerase</fullName>
    </submittedName>
</protein>
<organism evidence="5 6">
    <name type="scientific">Bergeyella porcorum</name>
    <dbReference type="NCBI Taxonomy" id="1735111"/>
    <lineage>
        <taxon>Bacteria</taxon>
        <taxon>Pseudomonadati</taxon>
        <taxon>Bacteroidota</taxon>
        <taxon>Flavobacteriia</taxon>
        <taxon>Flavobacteriales</taxon>
        <taxon>Weeksellaceae</taxon>
        <taxon>Bergeyella</taxon>
    </lineage>
</organism>
<feature type="chain" id="PRO_5043546528" evidence="2">
    <location>
        <begin position="27"/>
        <end position="431"/>
    </location>
</feature>
<dbReference type="Pfam" id="PF00326">
    <property type="entry name" value="Peptidase_S9"/>
    <property type="match status" value="1"/>
</dbReference>
<gene>
    <name evidence="5" type="ORF">BPO_1959</name>
</gene>
<dbReference type="InterPro" id="IPR041172">
    <property type="entry name" value="EstA_Ig-like_N"/>
</dbReference>
<dbReference type="InterPro" id="IPR029058">
    <property type="entry name" value="AB_hydrolase_fold"/>
</dbReference>
<dbReference type="PANTHER" id="PTHR43037">
    <property type="entry name" value="UNNAMED PRODUCT-RELATED"/>
    <property type="match status" value="1"/>
</dbReference>
<evidence type="ECO:0000259" key="4">
    <source>
        <dbReference type="Pfam" id="PF18435"/>
    </source>
</evidence>
<dbReference type="InterPro" id="IPR001375">
    <property type="entry name" value="Peptidase_S9_cat"/>
</dbReference>
<evidence type="ECO:0000259" key="3">
    <source>
        <dbReference type="Pfam" id="PF00326"/>
    </source>
</evidence>
<feature type="domain" description="Peptidase S9 prolyl oligopeptidase catalytic" evidence="3">
    <location>
        <begin position="266"/>
        <end position="315"/>
    </location>
</feature>